<evidence type="ECO:0000313" key="2">
    <source>
        <dbReference type="EMBL" id="MCA9389881.1"/>
    </source>
</evidence>
<evidence type="ECO:0000256" key="1">
    <source>
        <dbReference type="SAM" id="Phobius"/>
    </source>
</evidence>
<protein>
    <submittedName>
        <fullName evidence="2">Uncharacterized protein</fullName>
    </submittedName>
</protein>
<keyword evidence="1" id="KW-0812">Transmembrane</keyword>
<accession>A0A955LG53</accession>
<evidence type="ECO:0000313" key="3">
    <source>
        <dbReference type="Proteomes" id="UP000701698"/>
    </source>
</evidence>
<dbReference type="EMBL" id="JAGQKX010000008">
    <property type="protein sequence ID" value="MCA9389881.1"/>
    <property type="molecule type" value="Genomic_DNA"/>
</dbReference>
<keyword evidence="1" id="KW-1133">Transmembrane helix</keyword>
<organism evidence="2 3">
    <name type="scientific">candidate division WWE3 bacterium</name>
    <dbReference type="NCBI Taxonomy" id="2053526"/>
    <lineage>
        <taxon>Bacteria</taxon>
        <taxon>Katanobacteria</taxon>
    </lineage>
</organism>
<name>A0A955LG53_UNCKA</name>
<proteinExistence type="predicted"/>
<dbReference type="AlphaFoldDB" id="A0A955LG53"/>
<keyword evidence="1" id="KW-0472">Membrane</keyword>
<feature type="transmembrane region" description="Helical" evidence="1">
    <location>
        <begin position="54"/>
        <end position="74"/>
    </location>
</feature>
<feature type="transmembrane region" description="Helical" evidence="1">
    <location>
        <begin position="20"/>
        <end position="42"/>
    </location>
</feature>
<comment type="caution">
    <text evidence="2">The sequence shown here is derived from an EMBL/GenBank/DDBJ whole genome shotgun (WGS) entry which is preliminary data.</text>
</comment>
<reference evidence="2" key="2">
    <citation type="journal article" date="2021" name="Microbiome">
        <title>Successional dynamics and alternative stable states in a saline activated sludge microbial community over 9 years.</title>
        <authorList>
            <person name="Wang Y."/>
            <person name="Ye J."/>
            <person name="Ju F."/>
            <person name="Liu L."/>
            <person name="Boyd J.A."/>
            <person name="Deng Y."/>
            <person name="Parks D.H."/>
            <person name="Jiang X."/>
            <person name="Yin X."/>
            <person name="Woodcroft B.J."/>
            <person name="Tyson G.W."/>
            <person name="Hugenholtz P."/>
            <person name="Polz M.F."/>
            <person name="Zhang T."/>
        </authorList>
    </citation>
    <scope>NUCLEOTIDE SEQUENCE</scope>
    <source>
        <strain evidence="2">HKST-UBA01</strain>
    </source>
</reference>
<gene>
    <name evidence="2" type="ORF">KC571_00595</name>
</gene>
<reference evidence="2" key="1">
    <citation type="submission" date="2020-04" db="EMBL/GenBank/DDBJ databases">
        <authorList>
            <person name="Zhang T."/>
        </authorList>
    </citation>
    <scope>NUCLEOTIDE SEQUENCE</scope>
    <source>
        <strain evidence="2">HKST-UBA01</strain>
    </source>
</reference>
<sequence>MNKNASLQKLIAESFQFQKILFYGMGLVAAVTGVVILVLMIVIPAKPDEAAVVFYLKITAVFFILFGFWCVWYVRRRISQVCDLLFIDPSNLSYIQPVTVTKKGISGYAIRLYTSNGKMIGFNVTSAGKQKEILEALKNIFPDVSFKD</sequence>
<dbReference type="Proteomes" id="UP000701698">
    <property type="component" value="Unassembled WGS sequence"/>
</dbReference>